<dbReference type="GO" id="GO:0000034">
    <property type="term" value="F:adenine deaminase activity"/>
    <property type="evidence" value="ECO:0007669"/>
    <property type="project" value="UniProtKB-UniRule"/>
</dbReference>
<evidence type="ECO:0000256" key="2">
    <source>
        <dbReference type="ARBA" id="ARBA00006773"/>
    </source>
</evidence>
<dbReference type="FunFam" id="3.20.20.140:FF:000016">
    <property type="entry name" value="Adenine deaminase"/>
    <property type="match status" value="1"/>
</dbReference>
<evidence type="ECO:0000313" key="12">
    <source>
        <dbReference type="Proteomes" id="UP000574276"/>
    </source>
</evidence>
<dbReference type="SUPFAM" id="SSF51338">
    <property type="entry name" value="Composite domain of metallo-dependent hydrolases"/>
    <property type="match status" value="1"/>
</dbReference>
<dbReference type="InterPro" id="IPR006680">
    <property type="entry name" value="Amidohydro-rel"/>
</dbReference>
<dbReference type="HAMAP" id="MF_01518">
    <property type="entry name" value="Adenine_deamin"/>
    <property type="match status" value="1"/>
</dbReference>
<dbReference type="PANTHER" id="PTHR11113:SF2">
    <property type="entry name" value="ADENINE DEAMINASE"/>
    <property type="match status" value="1"/>
</dbReference>
<dbReference type="Gene3D" id="3.20.20.140">
    <property type="entry name" value="Metal-dependent hydrolases"/>
    <property type="match status" value="1"/>
</dbReference>
<keyword evidence="5 8" id="KW-0464">Manganese</keyword>
<evidence type="ECO:0000256" key="7">
    <source>
        <dbReference type="ARBA" id="ARBA00069718"/>
    </source>
</evidence>
<organism evidence="11 12">
    <name type="scientific">Variimorphobacter saccharofermentans</name>
    <dbReference type="NCBI Taxonomy" id="2755051"/>
    <lineage>
        <taxon>Bacteria</taxon>
        <taxon>Bacillati</taxon>
        <taxon>Bacillota</taxon>
        <taxon>Clostridia</taxon>
        <taxon>Lachnospirales</taxon>
        <taxon>Lachnospiraceae</taxon>
        <taxon>Variimorphobacter</taxon>
    </lineage>
</organism>
<dbReference type="NCBIfam" id="TIGR01178">
    <property type="entry name" value="ade"/>
    <property type="match status" value="1"/>
</dbReference>
<sequence>MQKRELLAAQGLVQAELVLKNARFINVFTERIEHGDIAVCSGKIVGIGQYEGVTEVDCTGKYVSPGFLDGHIHLESSMMKPVEFAKAVLQHGTTAVITDPHEIANVCGVDGIRYMLEASKDLPLDVYVALPSCVPATDMDENGFELNAEVLKQFYSDERVLGLAEVMDYMGLINGNDDLHMKIADASDNHKRVDGHAPGLNGKALCAYIAAGVESDHECISLEEAKEKLRLGQWIMIREGTAAKNLEALIGLFQNPYYQRSMLVTDDRHPNELLEEGHINAIIRKAIKLGADPCIAIKMATLNTASYFGLRDLGAVAPGFQADLIILSDLKEVTVEQVWKKGQLVYKKGQMLKCKEPKISNHILEKVQHSVHCDSVLPEDFELSASHLNKEDKSFRVIQFMKGEITTKELLVPVSNGKPQINTEQDILKIAVVERHHNTHHIGLGFVNGYGMKKGAIASSVSHDSHNIIVVGVNDQDMATAVNCIQNMGGGWAIALDGSVIGSLPLPIGGLMSHLDATTLASKIDEMKAIARTLGVTEEIDPFMTLAFVSLPVIPEIRLTTTGLFHVSKQEKVPILFHE</sequence>
<evidence type="ECO:0000313" key="11">
    <source>
        <dbReference type="EMBL" id="MBB2183914.1"/>
    </source>
</evidence>
<evidence type="ECO:0000256" key="6">
    <source>
        <dbReference type="ARBA" id="ARBA00047720"/>
    </source>
</evidence>
<evidence type="ECO:0000256" key="5">
    <source>
        <dbReference type="ARBA" id="ARBA00023211"/>
    </source>
</evidence>
<comment type="caution">
    <text evidence="11">The sequence shown here is derived from an EMBL/GenBank/DDBJ whole genome shotgun (WGS) entry which is preliminary data.</text>
</comment>
<evidence type="ECO:0000256" key="4">
    <source>
        <dbReference type="ARBA" id="ARBA00022801"/>
    </source>
</evidence>
<evidence type="ECO:0000256" key="8">
    <source>
        <dbReference type="HAMAP-Rule" id="MF_01518"/>
    </source>
</evidence>
<dbReference type="EC" id="3.5.4.2" evidence="3 8"/>
<gene>
    <name evidence="8 11" type="primary">ade</name>
    <name evidence="11" type="ORF">H0486_13625</name>
</gene>
<keyword evidence="12" id="KW-1185">Reference proteome</keyword>
<comment type="similarity">
    <text evidence="2 8">Belongs to the metallo-dependent hydrolases superfamily. Adenine deaminase family.</text>
</comment>
<comment type="cofactor">
    <cofactor evidence="1 8">
        <name>Mn(2+)</name>
        <dbReference type="ChEBI" id="CHEBI:29035"/>
    </cofactor>
</comment>
<evidence type="ECO:0000256" key="1">
    <source>
        <dbReference type="ARBA" id="ARBA00001936"/>
    </source>
</evidence>
<dbReference type="SUPFAM" id="SSF51556">
    <property type="entry name" value="Metallo-dependent hydrolases"/>
    <property type="match status" value="1"/>
</dbReference>
<dbReference type="Pfam" id="PF13382">
    <property type="entry name" value="Adenine_deam_C"/>
    <property type="match status" value="1"/>
</dbReference>
<dbReference type="Proteomes" id="UP000574276">
    <property type="component" value="Unassembled WGS sequence"/>
</dbReference>
<evidence type="ECO:0000259" key="9">
    <source>
        <dbReference type="Pfam" id="PF01979"/>
    </source>
</evidence>
<reference evidence="11 12" key="1">
    <citation type="submission" date="2020-07" db="EMBL/GenBank/DDBJ databases">
        <title>Characterization and genome sequencing of isolate MD1, a novel member within the family Lachnospiraceae.</title>
        <authorList>
            <person name="Rettenmaier R."/>
            <person name="Di Bello L."/>
            <person name="Zinser C."/>
            <person name="Scheitz K."/>
            <person name="Liebl W."/>
            <person name="Zverlov V."/>
        </authorList>
    </citation>
    <scope>NUCLEOTIDE SEQUENCE [LARGE SCALE GENOMIC DNA]</scope>
    <source>
        <strain evidence="11 12">MD1</strain>
    </source>
</reference>
<dbReference type="EMBL" id="JACEGA010000001">
    <property type="protein sequence ID" value="MBB2183914.1"/>
    <property type="molecule type" value="Genomic_DNA"/>
</dbReference>
<dbReference type="AlphaFoldDB" id="A0A839K297"/>
<dbReference type="InterPro" id="IPR032466">
    <property type="entry name" value="Metal_Hydrolase"/>
</dbReference>
<dbReference type="GO" id="GO:0006146">
    <property type="term" value="P:adenine catabolic process"/>
    <property type="evidence" value="ECO:0007669"/>
    <property type="project" value="InterPro"/>
</dbReference>
<dbReference type="InterPro" id="IPR006679">
    <property type="entry name" value="Adenine_deam"/>
</dbReference>
<feature type="domain" description="Adenine deaminase C-terminal" evidence="10">
    <location>
        <begin position="409"/>
        <end position="570"/>
    </location>
</feature>
<dbReference type="PANTHER" id="PTHR11113">
    <property type="entry name" value="N-ACETYLGLUCOSAMINE-6-PHOSPHATE DEACETYLASE"/>
    <property type="match status" value="1"/>
</dbReference>
<dbReference type="RefSeq" id="WP_228353526.1">
    <property type="nucleotide sequence ID" value="NZ_JACEGA010000001.1"/>
</dbReference>
<dbReference type="InterPro" id="IPR011059">
    <property type="entry name" value="Metal-dep_hydrolase_composite"/>
</dbReference>
<accession>A0A839K297</accession>
<keyword evidence="4 8" id="KW-0378">Hydrolase</keyword>
<protein>
    <recommendedName>
        <fullName evidence="7 8">Adenine deaminase</fullName>
        <shortName evidence="8">Adenase</shortName>
        <shortName evidence="8">Adenine aminase</shortName>
        <ecNumber evidence="3 8">3.5.4.2</ecNumber>
    </recommendedName>
</protein>
<dbReference type="InterPro" id="IPR026912">
    <property type="entry name" value="Adenine_deam_C"/>
</dbReference>
<feature type="domain" description="Amidohydrolase-related" evidence="9">
    <location>
        <begin position="62"/>
        <end position="345"/>
    </location>
</feature>
<name>A0A839K297_9FIRM</name>
<dbReference type="Pfam" id="PF01979">
    <property type="entry name" value="Amidohydro_1"/>
    <property type="match status" value="1"/>
</dbReference>
<evidence type="ECO:0000259" key="10">
    <source>
        <dbReference type="Pfam" id="PF13382"/>
    </source>
</evidence>
<evidence type="ECO:0000256" key="3">
    <source>
        <dbReference type="ARBA" id="ARBA00012782"/>
    </source>
</evidence>
<dbReference type="CDD" id="cd01295">
    <property type="entry name" value="AdeC"/>
    <property type="match status" value="1"/>
</dbReference>
<proteinExistence type="inferred from homology"/>
<comment type="catalytic activity">
    <reaction evidence="6 8">
        <text>adenine + H2O + H(+) = hypoxanthine + NH4(+)</text>
        <dbReference type="Rhea" id="RHEA:23688"/>
        <dbReference type="ChEBI" id="CHEBI:15377"/>
        <dbReference type="ChEBI" id="CHEBI:15378"/>
        <dbReference type="ChEBI" id="CHEBI:16708"/>
        <dbReference type="ChEBI" id="CHEBI:17368"/>
        <dbReference type="ChEBI" id="CHEBI:28938"/>
        <dbReference type="EC" id="3.5.4.2"/>
    </reaction>
</comment>
<dbReference type="Gene3D" id="2.30.40.10">
    <property type="entry name" value="Urease, subunit C, domain 1"/>
    <property type="match status" value="1"/>
</dbReference>